<feature type="transmembrane region" description="Helical" evidence="6">
    <location>
        <begin position="889"/>
        <end position="912"/>
    </location>
</feature>
<dbReference type="Gene3D" id="2.60.220.50">
    <property type="match status" value="1"/>
</dbReference>
<evidence type="ECO:0000256" key="3">
    <source>
        <dbReference type="ARBA" id="ARBA00022989"/>
    </source>
</evidence>
<evidence type="ECO:0000256" key="1">
    <source>
        <dbReference type="ARBA" id="ARBA00004141"/>
    </source>
</evidence>
<organism evidence="8 9">
    <name type="scientific">Biomphalaria glabrata</name>
    <name type="common">Bloodfluke planorb</name>
    <name type="synonym">Freshwater snail</name>
    <dbReference type="NCBI Taxonomy" id="6526"/>
    <lineage>
        <taxon>Eukaryota</taxon>
        <taxon>Metazoa</taxon>
        <taxon>Spiralia</taxon>
        <taxon>Lophotrochozoa</taxon>
        <taxon>Mollusca</taxon>
        <taxon>Gastropoda</taxon>
        <taxon>Heterobranchia</taxon>
        <taxon>Euthyneura</taxon>
        <taxon>Panpulmonata</taxon>
        <taxon>Hygrophila</taxon>
        <taxon>Lymnaeoidea</taxon>
        <taxon>Planorbidae</taxon>
        <taxon>Biomphalaria</taxon>
    </lineage>
</organism>
<dbReference type="Proteomes" id="UP001165740">
    <property type="component" value="Chromosome 1"/>
</dbReference>
<feature type="transmembrane region" description="Helical" evidence="6">
    <location>
        <begin position="676"/>
        <end position="699"/>
    </location>
</feature>
<dbReference type="AlphaFoldDB" id="A0A9U8EFZ0"/>
<dbReference type="PROSITE" id="PS00650">
    <property type="entry name" value="G_PROTEIN_RECEP_F2_2"/>
    <property type="match status" value="1"/>
</dbReference>
<dbReference type="PANTHER" id="PTHR12011:SF347">
    <property type="entry name" value="FI21270P1-RELATED"/>
    <property type="match status" value="1"/>
</dbReference>
<keyword evidence="2 6" id="KW-0812">Transmembrane</keyword>
<feature type="region of interest" description="Disordered" evidence="5">
    <location>
        <begin position="931"/>
        <end position="957"/>
    </location>
</feature>
<dbReference type="GO" id="GO:0004930">
    <property type="term" value="F:G protein-coupled receptor activity"/>
    <property type="evidence" value="ECO:0007669"/>
    <property type="project" value="InterPro"/>
</dbReference>
<dbReference type="Pfam" id="PF00002">
    <property type="entry name" value="7tm_2"/>
    <property type="match status" value="1"/>
</dbReference>
<feature type="transmembrane region" description="Helical" evidence="6">
    <location>
        <begin position="736"/>
        <end position="757"/>
    </location>
</feature>
<reference evidence="9" key="1">
    <citation type="submission" date="2025-08" db="UniProtKB">
        <authorList>
            <consortium name="RefSeq"/>
        </authorList>
    </citation>
    <scope>IDENTIFICATION</scope>
</reference>
<evidence type="ECO:0000313" key="9">
    <source>
        <dbReference type="RefSeq" id="XP_013086108.2"/>
    </source>
</evidence>
<dbReference type="InterPro" id="IPR046338">
    <property type="entry name" value="GAIN_dom_sf"/>
</dbReference>
<protein>
    <submittedName>
        <fullName evidence="9">Uncharacterized protein LOC106070697 isoform X1</fullName>
    </submittedName>
</protein>
<dbReference type="PRINTS" id="PR00249">
    <property type="entry name" value="GPCRSECRETIN"/>
</dbReference>
<keyword evidence="3 6" id="KW-1133">Transmembrane helix</keyword>
<dbReference type="GO" id="GO:0007166">
    <property type="term" value="P:cell surface receptor signaling pathway"/>
    <property type="evidence" value="ECO:0007669"/>
    <property type="project" value="InterPro"/>
</dbReference>
<feature type="transmembrane region" description="Helical" evidence="6">
    <location>
        <begin position="818"/>
        <end position="843"/>
    </location>
</feature>
<sequence>MFSKSTSGVDKPEIEFKNTPTRSVTTQFPLDFNQDKFLWYNVWLRTYQTLQDAFKVFIVFRTSNMNNVNHRPKHWTVQPKFTDSQQALYSGQRIHPLSRPKHLLYQRQSKDKRRIIAVARNNKLQSRVRRLIQTHRNLEPGDKLKSVAKNDEMRNKLKLNAIGIQVTNGGNKKGETGDMQKLERLKRNDHIVSHCECCHSECCHGECHGECHNKGSSSHCNCKDCTTSTHDLTDSSHTSLAGSLSTVSYPPKVSKAESSTEPKTLSTPEPVTSATAGITSSAPTLILAPTTTAANAHQAQRPLTFTTTNQPPIVNTGDKTTEKLKQILTTEEVSTTPTFENLTTDIPQDFQFREKIVTKMRCNTSSVEDCLATVINLTSDSRKRNQNVMTSFYELLDDLSEMIGKGAVTQLVDDIQLYARILDVNLGFCQPYESSCTEKRKSDLLEKAELFTDNVVLSEDSDPDFKEFSFTLDQLDMFMVKSVYGAIRGRTLQMKSGVITIEDIAPSQQVNNSARIFVSAMIMHLPRSNVQFIHQSQDDLFDAALVSPVLTLKAYMEKSKVNVIHNFSLLAKSYENDSNVAVCAFQRANESNNPDGDVWDTKGCMVVEDQGPPAGFAALGPLIDRSGGPHGHRHNLSALRQERVIECHCNHTTNFAILMQTVEFQVKDADALALSIITYIGCSVTLITQIMAITVFTCIRSLNSERVCVHRNLCITIMMAQVTFIAGVTAVDDKVVCAVVAVALHYLYTATFVWMLVEGLHLYSQVVRVFGTEKSRILYYIFFGWGVPLVLVAISAAVDWDGYGNNRSCWLSIQRATIWAFVGPAIAIILVNLVILILVLRIVITSSKVDKQDSMKNVRAGIKASLFLAPLLGLTWIFGLASVSEQLVAFQYIFAILNSLQGFFIFLFHCALNTEVRQALARLRERRSLQKGDFGSSTSSSRPSSSDSRSSSGGGITVSERWTSMTKSRNRIEPSISNKETLPDILSQDETFKSQGLNWKTNLL</sequence>
<accession>A0A9U8EFZ0</accession>
<dbReference type="KEGG" id="bgt:106070697"/>
<evidence type="ECO:0000256" key="5">
    <source>
        <dbReference type="SAM" id="MobiDB-lite"/>
    </source>
</evidence>
<feature type="region of interest" description="Disordered" evidence="5">
    <location>
        <begin position="233"/>
        <end position="278"/>
    </location>
</feature>
<comment type="subcellular location">
    <subcellularLocation>
        <location evidence="1">Membrane</location>
        <topology evidence="1">Multi-pass membrane protein</topology>
    </subcellularLocation>
</comment>
<evidence type="ECO:0000256" key="2">
    <source>
        <dbReference type="ARBA" id="ARBA00022692"/>
    </source>
</evidence>
<keyword evidence="4 6" id="KW-0472">Membrane</keyword>
<dbReference type="PANTHER" id="PTHR12011">
    <property type="entry name" value="ADHESION G-PROTEIN COUPLED RECEPTOR"/>
    <property type="match status" value="1"/>
</dbReference>
<dbReference type="GeneID" id="106070697"/>
<dbReference type="OrthoDB" id="347083at2759"/>
<evidence type="ECO:0000259" key="7">
    <source>
        <dbReference type="PROSITE" id="PS50261"/>
    </source>
</evidence>
<evidence type="ECO:0000256" key="4">
    <source>
        <dbReference type="ARBA" id="ARBA00023136"/>
    </source>
</evidence>
<dbReference type="FunFam" id="1.20.1070.10:FF:000073">
    <property type="entry name" value="Adhesion G-protein coupled receptor D1"/>
    <property type="match status" value="1"/>
</dbReference>
<dbReference type="InterPro" id="IPR017981">
    <property type="entry name" value="GPCR_2-like_7TM"/>
</dbReference>
<feature type="domain" description="G-protein coupled receptors family 2 profile 2" evidence="7">
    <location>
        <begin position="674"/>
        <end position="913"/>
    </location>
</feature>
<feature type="compositionally biased region" description="Low complexity" evidence="5">
    <location>
        <begin position="935"/>
        <end position="951"/>
    </location>
</feature>
<keyword evidence="8" id="KW-1185">Reference proteome</keyword>
<evidence type="ECO:0000313" key="8">
    <source>
        <dbReference type="Proteomes" id="UP001165740"/>
    </source>
</evidence>
<dbReference type="PROSITE" id="PS50261">
    <property type="entry name" value="G_PROTEIN_RECEP_F2_4"/>
    <property type="match status" value="1"/>
</dbReference>
<feature type="transmembrane region" description="Helical" evidence="6">
    <location>
        <begin position="711"/>
        <end position="730"/>
    </location>
</feature>
<feature type="compositionally biased region" description="Polar residues" evidence="5">
    <location>
        <begin position="261"/>
        <end position="278"/>
    </location>
</feature>
<evidence type="ECO:0000256" key="6">
    <source>
        <dbReference type="SAM" id="Phobius"/>
    </source>
</evidence>
<feature type="transmembrane region" description="Helical" evidence="6">
    <location>
        <begin position="864"/>
        <end position="883"/>
    </location>
</feature>
<dbReference type="InterPro" id="IPR017983">
    <property type="entry name" value="GPCR_2_secretin-like_CS"/>
</dbReference>
<feature type="transmembrane region" description="Helical" evidence="6">
    <location>
        <begin position="777"/>
        <end position="798"/>
    </location>
</feature>
<gene>
    <name evidence="9" type="primary">LOC106070697</name>
</gene>
<feature type="compositionally biased region" description="Polar residues" evidence="5">
    <location>
        <begin position="295"/>
        <end position="313"/>
    </location>
</feature>
<dbReference type="SUPFAM" id="SSF81321">
    <property type="entry name" value="Family A G protein-coupled receptor-like"/>
    <property type="match status" value="1"/>
</dbReference>
<feature type="region of interest" description="Disordered" evidence="5">
    <location>
        <begin position="293"/>
        <end position="317"/>
    </location>
</feature>
<dbReference type="InterPro" id="IPR000832">
    <property type="entry name" value="GPCR_2_secretin-like"/>
</dbReference>
<name>A0A9U8EFZ0_BIOGL</name>
<dbReference type="GO" id="GO:0005886">
    <property type="term" value="C:plasma membrane"/>
    <property type="evidence" value="ECO:0007669"/>
    <property type="project" value="TreeGrafter"/>
</dbReference>
<dbReference type="RefSeq" id="XP_013086108.2">
    <property type="nucleotide sequence ID" value="XM_013230654.2"/>
</dbReference>
<dbReference type="Gene3D" id="1.20.1070.10">
    <property type="entry name" value="Rhodopsin 7-helix transmembrane proteins"/>
    <property type="match status" value="1"/>
</dbReference>
<proteinExistence type="predicted"/>